<dbReference type="EMBL" id="CP051461">
    <property type="protein sequence ID" value="QJC55579.1"/>
    <property type="molecule type" value="Genomic_DNA"/>
</dbReference>
<dbReference type="Proteomes" id="UP000502041">
    <property type="component" value="Chromosome"/>
</dbReference>
<evidence type="ECO:0000313" key="2">
    <source>
        <dbReference type="Proteomes" id="UP000502041"/>
    </source>
</evidence>
<accession>A0A6H2H6U0</accession>
<name>A0A6H2H6U0_9BURK</name>
<dbReference type="AlphaFoldDB" id="A0A6H2H6U0"/>
<reference evidence="1 2" key="1">
    <citation type="submission" date="2020-04" db="EMBL/GenBank/DDBJ databases">
        <title>Complete genome of a Psychrophilic, Marine, Gas Vacuolate Bacterium Polaromonas vacuolata KCTC 22033T.</title>
        <authorList>
            <person name="Hwang K."/>
            <person name="Kim K.M."/>
        </authorList>
    </citation>
    <scope>NUCLEOTIDE SEQUENCE [LARGE SCALE GENOMIC DNA]</scope>
    <source>
        <strain evidence="1 2">KCTC 22033</strain>
    </source>
</reference>
<protein>
    <submittedName>
        <fullName evidence="1">Uncharacterized protein</fullName>
    </submittedName>
</protein>
<sequence length="61" mass="7151">MLREKMPLKVHLMMCSACNNFKLQMPFLSQAMRSFSQWEGVDADDNIFKTVKPSRQDNLDK</sequence>
<proteinExistence type="predicted"/>
<keyword evidence="2" id="KW-1185">Reference proteome</keyword>
<evidence type="ECO:0000313" key="1">
    <source>
        <dbReference type="EMBL" id="QJC55579.1"/>
    </source>
</evidence>
<organism evidence="1 2">
    <name type="scientific">Polaromonas vacuolata</name>
    <dbReference type="NCBI Taxonomy" id="37448"/>
    <lineage>
        <taxon>Bacteria</taxon>
        <taxon>Pseudomonadati</taxon>
        <taxon>Pseudomonadota</taxon>
        <taxon>Betaproteobacteria</taxon>
        <taxon>Burkholderiales</taxon>
        <taxon>Comamonadaceae</taxon>
        <taxon>Polaromonas</taxon>
    </lineage>
</organism>
<gene>
    <name evidence="1" type="ORF">HC248_00860</name>
</gene>
<dbReference type="KEGG" id="pvac:HC248_00860"/>